<gene>
    <name evidence="2" type="ORF">PU560_12725</name>
</gene>
<proteinExistence type="predicted"/>
<accession>A0ABT5TZ24</accession>
<dbReference type="Pfam" id="PF01979">
    <property type="entry name" value="Amidohydro_1"/>
    <property type="match status" value="1"/>
</dbReference>
<sequence length="113" mass="12184">YPVYAERMRGMHARRHEQVRAFHDAGVPLLMGSDAGGTISHGSLPAELVEVQHAGVPAAEVLAAVTWRARSFLGVPGIEEGAPADVVVYGEDPREDVRVMQRPSAVVLRGIVY</sequence>
<evidence type="ECO:0000313" key="2">
    <source>
        <dbReference type="EMBL" id="MDD9207323.1"/>
    </source>
</evidence>
<feature type="domain" description="Amidohydrolase-related" evidence="1">
    <location>
        <begin position="19"/>
        <end position="109"/>
    </location>
</feature>
<name>A0ABT5TZ24_9MICO</name>
<dbReference type="SUPFAM" id="SSF51556">
    <property type="entry name" value="Metallo-dependent hydrolases"/>
    <property type="match status" value="1"/>
</dbReference>
<dbReference type="InterPro" id="IPR006680">
    <property type="entry name" value="Amidohydro-rel"/>
</dbReference>
<comment type="caution">
    <text evidence="2">The sequence shown here is derived from an EMBL/GenBank/DDBJ whole genome shotgun (WGS) entry which is preliminary data.</text>
</comment>
<feature type="non-terminal residue" evidence="2">
    <location>
        <position position="1"/>
    </location>
</feature>
<keyword evidence="3" id="KW-1185">Reference proteome</keyword>
<dbReference type="InterPro" id="IPR051781">
    <property type="entry name" value="Metallo-dep_Hydrolase"/>
</dbReference>
<dbReference type="Gene3D" id="2.30.40.10">
    <property type="entry name" value="Urease, subunit C, domain 1"/>
    <property type="match status" value="1"/>
</dbReference>
<dbReference type="PANTHER" id="PTHR43135">
    <property type="entry name" value="ALPHA-D-RIBOSE 1-METHYLPHOSPHONATE 5-TRIPHOSPHATE DIPHOSPHATASE"/>
    <property type="match status" value="1"/>
</dbReference>
<reference evidence="2" key="1">
    <citation type="submission" date="2023-02" db="EMBL/GenBank/DDBJ databases">
        <title>Georgenia sp.10Sc9-8, isolated from a soil sample collected from the Taklamakan desert.</title>
        <authorList>
            <person name="Liu S."/>
        </authorList>
    </citation>
    <scope>NUCLEOTIDE SEQUENCE</scope>
    <source>
        <strain evidence="2">10Sc9-8</strain>
    </source>
</reference>
<dbReference type="InterPro" id="IPR032466">
    <property type="entry name" value="Metal_Hydrolase"/>
</dbReference>
<evidence type="ECO:0000313" key="3">
    <source>
        <dbReference type="Proteomes" id="UP001165561"/>
    </source>
</evidence>
<dbReference type="Proteomes" id="UP001165561">
    <property type="component" value="Unassembled WGS sequence"/>
</dbReference>
<organism evidence="2 3">
    <name type="scientific">Georgenia halotolerans</name>
    <dbReference type="NCBI Taxonomy" id="3028317"/>
    <lineage>
        <taxon>Bacteria</taxon>
        <taxon>Bacillati</taxon>
        <taxon>Actinomycetota</taxon>
        <taxon>Actinomycetes</taxon>
        <taxon>Micrococcales</taxon>
        <taxon>Bogoriellaceae</taxon>
        <taxon>Georgenia</taxon>
    </lineage>
</organism>
<dbReference type="EMBL" id="JARACI010001084">
    <property type="protein sequence ID" value="MDD9207323.1"/>
    <property type="molecule type" value="Genomic_DNA"/>
</dbReference>
<dbReference type="InterPro" id="IPR011059">
    <property type="entry name" value="Metal-dep_hydrolase_composite"/>
</dbReference>
<dbReference type="Gene3D" id="3.20.20.140">
    <property type="entry name" value="Metal-dependent hydrolases"/>
    <property type="match status" value="1"/>
</dbReference>
<protein>
    <submittedName>
        <fullName evidence="2">Amidohydrolase family protein</fullName>
    </submittedName>
</protein>
<evidence type="ECO:0000259" key="1">
    <source>
        <dbReference type="Pfam" id="PF01979"/>
    </source>
</evidence>
<dbReference type="PANTHER" id="PTHR43135:SF4">
    <property type="entry name" value="AMIDOHYDROLASE-RELATED DOMAIN-CONTAINING PROTEIN"/>
    <property type="match status" value="1"/>
</dbReference>